<dbReference type="InterPro" id="IPR035979">
    <property type="entry name" value="RBD_domain_sf"/>
</dbReference>
<feature type="region of interest" description="Disordered" evidence="2">
    <location>
        <begin position="499"/>
        <end position="524"/>
    </location>
</feature>
<name>A0A7D9CZI8_DEKBR</name>
<reference evidence="4 5" key="1">
    <citation type="submission" date="2019-07" db="EMBL/GenBank/DDBJ databases">
        <authorList>
            <person name="Friedrich A."/>
            <person name="Schacherer J."/>
        </authorList>
    </citation>
    <scope>NUCLEOTIDE SEQUENCE [LARGE SCALE GENOMIC DNA]</scope>
</reference>
<dbReference type="SUPFAM" id="SSF54928">
    <property type="entry name" value="RNA-binding domain, RBD"/>
    <property type="match status" value="1"/>
</dbReference>
<dbReference type="InterPro" id="IPR000504">
    <property type="entry name" value="RRM_dom"/>
</dbReference>
<dbReference type="Gene3D" id="3.30.70.330">
    <property type="match status" value="1"/>
</dbReference>
<evidence type="ECO:0000313" key="4">
    <source>
        <dbReference type="EMBL" id="VUG19371.1"/>
    </source>
</evidence>
<sequence>MSQSSSDQHSKNGSYSSFSPSSSLDNHSTSSLSAASISSASSPNVNMQFLPFTSFKRQNCFLANIFNLPHDCIDEPETVTHLIQDVLVPPADSKDLADSDPVLPSPPNFEMQLFNSPDKKSSIAAVAMSSQATLISLVNGINGRKYKNFTLVCSIVPPRYPYLPQMSVYGSAQSLNTPFIPYPFNMSPGSPNIPNQWLSYSQEGLTNFHLSGYSPSQFLMMPPYNAGVYPVSNNFPVAGFLPHSQFGYYMGRRSGQRRHRNSSQTYRSRNGNGYDQRTRYYNSSNGGSVNYASNDGNSVSSDGRDNWKQGEQKLKQTAGARNYDVSGSYVARNFEYSVPSYSRASGVVETTNYKDDSGKDFDSYYLDSAPINEPQESNTYVSEENLSTEELMVFDTYKHVDPTRIFIGNIPFTSTLESLQEFFRSSKQGGDGLKNLIMQHQVNGNFRGFAIGITKSQNDSVALIKEFNRKMFEGRELTVRFDKLPDQILKNRSRKDCDLSKEDDTQVSGEEKVTETVELPAKSF</sequence>
<dbReference type="PROSITE" id="PS50102">
    <property type="entry name" value="RRM"/>
    <property type="match status" value="1"/>
</dbReference>
<keyword evidence="1" id="KW-0694">RNA-binding</keyword>
<evidence type="ECO:0000256" key="1">
    <source>
        <dbReference type="PROSITE-ProRule" id="PRU00176"/>
    </source>
</evidence>
<gene>
    <name evidence="4" type="ORF">DEBR0S5_01178G</name>
</gene>
<feature type="compositionally biased region" description="Low complexity" evidence="2">
    <location>
        <begin position="11"/>
        <end position="23"/>
    </location>
</feature>
<feature type="region of interest" description="Disordered" evidence="2">
    <location>
        <begin position="1"/>
        <end position="23"/>
    </location>
</feature>
<organism evidence="4 5">
    <name type="scientific">Dekkera bruxellensis</name>
    <name type="common">Brettanomyces custersii</name>
    <dbReference type="NCBI Taxonomy" id="5007"/>
    <lineage>
        <taxon>Eukaryota</taxon>
        <taxon>Fungi</taxon>
        <taxon>Dikarya</taxon>
        <taxon>Ascomycota</taxon>
        <taxon>Saccharomycotina</taxon>
        <taxon>Pichiomycetes</taxon>
        <taxon>Pichiales</taxon>
        <taxon>Pichiaceae</taxon>
        <taxon>Brettanomyces</taxon>
    </lineage>
</organism>
<keyword evidence="5" id="KW-1185">Reference proteome</keyword>
<evidence type="ECO:0000256" key="2">
    <source>
        <dbReference type="SAM" id="MobiDB-lite"/>
    </source>
</evidence>
<dbReference type="AlphaFoldDB" id="A0A7D9CZI8"/>
<feature type="domain" description="RRM" evidence="3">
    <location>
        <begin position="403"/>
        <end position="484"/>
    </location>
</feature>
<feature type="compositionally biased region" description="Polar residues" evidence="2">
    <location>
        <begin position="262"/>
        <end position="301"/>
    </location>
</feature>
<dbReference type="EMBL" id="CABFWN010000005">
    <property type="protein sequence ID" value="VUG19371.1"/>
    <property type="molecule type" value="Genomic_DNA"/>
</dbReference>
<dbReference type="SMART" id="SM00360">
    <property type="entry name" value="RRM"/>
    <property type="match status" value="1"/>
</dbReference>
<dbReference type="InterPro" id="IPR012677">
    <property type="entry name" value="Nucleotide-bd_a/b_plait_sf"/>
</dbReference>
<protein>
    <submittedName>
        <fullName evidence="4">DEBR0S5_01178g1_1</fullName>
    </submittedName>
</protein>
<feature type="compositionally biased region" description="Basic and acidic residues" evidence="2">
    <location>
        <begin position="499"/>
        <end position="515"/>
    </location>
</feature>
<accession>A0A7D9CZI8</accession>
<evidence type="ECO:0000313" key="5">
    <source>
        <dbReference type="Proteomes" id="UP000478008"/>
    </source>
</evidence>
<dbReference type="Proteomes" id="UP000478008">
    <property type="component" value="Unassembled WGS sequence"/>
</dbReference>
<evidence type="ECO:0000259" key="3">
    <source>
        <dbReference type="PROSITE" id="PS50102"/>
    </source>
</evidence>
<dbReference type="GO" id="GO:0003723">
    <property type="term" value="F:RNA binding"/>
    <property type="evidence" value="ECO:0007669"/>
    <property type="project" value="UniProtKB-UniRule"/>
</dbReference>
<proteinExistence type="predicted"/>
<feature type="region of interest" description="Disordered" evidence="2">
    <location>
        <begin position="253"/>
        <end position="307"/>
    </location>
</feature>